<proteinExistence type="predicted"/>
<reference evidence="1 2" key="1">
    <citation type="submission" date="2019-11" db="EMBL/GenBank/DDBJ databases">
        <authorList>
            <person name="Li J."/>
        </authorList>
    </citation>
    <scope>NUCLEOTIDE SEQUENCE [LARGE SCALE GENOMIC DNA]</scope>
    <source>
        <strain evidence="1 2">MF47</strain>
    </source>
</reference>
<dbReference type="EMBL" id="CP045737">
    <property type="protein sequence ID" value="QGG42488.1"/>
    <property type="molecule type" value="Genomic_DNA"/>
</dbReference>
<name>A0A5Q2MIJ1_9ACTN</name>
<dbReference type="GO" id="GO:0031419">
    <property type="term" value="F:cobalamin binding"/>
    <property type="evidence" value="ECO:0007669"/>
    <property type="project" value="InterPro"/>
</dbReference>
<evidence type="ECO:0000313" key="1">
    <source>
        <dbReference type="EMBL" id="QGG42488.1"/>
    </source>
</evidence>
<evidence type="ECO:0000313" key="2">
    <source>
        <dbReference type="Proteomes" id="UP000392064"/>
    </source>
</evidence>
<organism evidence="1 2">
    <name type="scientific">Aeromicrobium yanjiei</name>
    <dbReference type="NCBI Taxonomy" id="2662028"/>
    <lineage>
        <taxon>Bacteria</taxon>
        <taxon>Bacillati</taxon>
        <taxon>Actinomycetota</taxon>
        <taxon>Actinomycetes</taxon>
        <taxon>Propionibacteriales</taxon>
        <taxon>Nocardioidaceae</taxon>
        <taxon>Aeromicrobium</taxon>
    </lineage>
</organism>
<sequence length="94" mass="10139">MVRDRVVVGAFGADSRVREIARRLRDEGHEVVLVGGEQSAEQLVRTAVAEDASRIVADGAEDDLERLRALCAELGVDAPQVGTPRCDAANARER</sequence>
<dbReference type="KEGG" id="aef:GEV26_14505"/>
<dbReference type="RefSeq" id="WP_153654184.1">
    <property type="nucleotide sequence ID" value="NZ_CP045737.1"/>
</dbReference>
<dbReference type="InterPro" id="IPR036724">
    <property type="entry name" value="Cobalamin-bd_sf"/>
</dbReference>
<dbReference type="Gene3D" id="3.40.50.280">
    <property type="entry name" value="Cobalamin-binding domain"/>
    <property type="match status" value="1"/>
</dbReference>
<protein>
    <submittedName>
        <fullName evidence="1">Uncharacterized protein</fullName>
    </submittedName>
</protein>
<dbReference type="AlphaFoldDB" id="A0A5Q2MIJ1"/>
<keyword evidence="2" id="KW-1185">Reference proteome</keyword>
<dbReference type="SUPFAM" id="SSF52242">
    <property type="entry name" value="Cobalamin (vitamin B12)-binding domain"/>
    <property type="match status" value="1"/>
</dbReference>
<accession>A0A5Q2MIJ1</accession>
<dbReference type="Proteomes" id="UP000392064">
    <property type="component" value="Chromosome"/>
</dbReference>
<gene>
    <name evidence="1" type="ORF">GEV26_14505</name>
</gene>
<dbReference type="GO" id="GO:0046872">
    <property type="term" value="F:metal ion binding"/>
    <property type="evidence" value="ECO:0007669"/>
    <property type="project" value="InterPro"/>
</dbReference>